<evidence type="ECO:0000313" key="4">
    <source>
        <dbReference type="Proteomes" id="UP001651880"/>
    </source>
</evidence>
<evidence type="ECO:0000256" key="1">
    <source>
        <dbReference type="SAM" id="Phobius"/>
    </source>
</evidence>
<dbReference type="InterPro" id="IPR014729">
    <property type="entry name" value="Rossmann-like_a/b/a_fold"/>
</dbReference>
<dbReference type="Pfam" id="PF02698">
    <property type="entry name" value="DUF218"/>
    <property type="match status" value="1"/>
</dbReference>
<evidence type="ECO:0000313" key="3">
    <source>
        <dbReference type="EMBL" id="MCQ1529285.1"/>
    </source>
</evidence>
<feature type="transmembrane region" description="Helical" evidence="1">
    <location>
        <begin position="5"/>
        <end position="25"/>
    </location>
</feature>
<dbReference type="InterPro" id="IPR003848">
    <property type="entry name" value="DUF218"/>
</dbReference>
<organism evidence="3 4">
    <name type="scientific">Lutispora saccharofermentans</name>
    <dbReference type="NCBI Taxonomy" id="3024236"/>
    <lineage>
        <taxon>Bacteria</taxon>
        <taxon>Bacillati</taxon>
        <taxon>Bacillota</taxon>
        <taxon>Clostridia</taxon>
        <taxon>Lutisporales</taxon>
        <taxon>Lutisporaceae</taxon>
        <taxon>Lutispora</taxon>
    </lineage>
</organism>
<keyword evidence="1" id="KW-1133">Transmembrane helix</keyword>
<dbReference type="PANTHER" id="PTHR30336:SF20">
    <property type="entry name" value="DUF218 DOMAIN-CONTAINING PROTEIN"/>
    <property type="match status" value="1"/>
</dbReference>
<dbReference type="EMBL" id="JAJEKE010000004">
    <property type="protein sequence ID" value="MCQ1529285.1"/>
    <property type="molecule type" value="Genomic_DNA"/>
</dbReference>
<feature type="domain" description="DUF218" evidence="2">
    <location>
        <begin position="36"/>
        <end position="177"/>
    </location>
</feature>
<dbReference type="InterPro" id="IPR051599">
    <property type="entry name" value="Cell_Envelope_Assoc"/>
</dbReference>
<evidence type="ECO:0000259" key="2">
    <source>
        <dbReference type="Pfam" id="PF02698"/>
    </source>
</evidence>
<dbReference type="PANTHER" id="PTHR30336">
    <property type="entry name" value="INNER MEMBRANE PROTEIN, PROBABLE PERMEASE"/>
    <property type="match status" value="1"/>
</dbReference>
<gene>
    <name evidence="3" type="ORF">LJD61_06935</name>
</gene>
<proteinExistence type="predicted"/>
<accession>A0ABT1NDF4</accession>
<dbReference type="RefSeq" id="WP_255226802.1">
    <property type="nucleotide sequence ID" value="NZ_JAJEKE010000004.1"/>
</dbReference>
<sequence length="188" mass="21483">MKKKILFLIMLMMLWFIGHIAVIVIDGLNDELGYADAAVVLGNKVELNGQPSVRLKYRLDKAAELYEKGYYKHIIVSGGIGKEGFDEAEVMKDYLVGMGIPGDSIIVDSKGNNTFMTAKNSKEIMTKSDFSSVMVISQFYHITRCKLAFRRVGFEKVYAGHSSFFEIKDIYSLIREFFGYYKYLFMKI</sequence>
<name>A0ABT1NDF4_9FIRM</name>
<dbReference type="CDD" id="cd06259">
    <property type="entry name" value="YdcF-like"/>
    <property type="match status" value="1"/>
</dbReference>
<keyword evidence="1" id="KW-0472">Membrane</keyword>
<keyword evidence="4" id="KW-1185">Reference proteome</keyword>
<protein>
    <submittedName>
        <fullName evidence="3">YdcF family protein</fullName>
    </submittedName>
</protein>
<reference evidence="3 4" key="1">
    <citation type="submission" date="2021-10" db="EMBL/GenBank/DDBJ databases">
        <title>Lutispora strain m25 sp. nov., a thermophilic, non-spore-forming bacterium isolated from a lab-scale methanogenic bioreactor digesting anaerobic sludge.</title>
        <authorList>
            <person name="El Houari A."/>
            <person name="Mcdonald J."/>
        </authorList>
    </citation>
    <scope>NUCLEOTIDE SEQUENCE [LARGE SCALE GENOMIC DNA]</scope>
    <source>
        <strain evidence="4">m25</strain>
    </source>
</reference>
<comment type="caution">
    <text evidence="3">The sequence shown here is derived from an EMBL/GenBank/DDBJ whole genome shotgun (WGS) entry which is preliminary data.</text>
</comment>
<dbReference type="Gene3D" id="3.40.50.620">
    <property type="entry name" value="HUPs"/>
    <property type="match status" value="1"/>
</dbReference>
<keyword evidence="1" id="KW-0812">Transmembrane</keyword>
<dbReference type="Proteomes" id="UP001651880">
    <property type="component" value="Unassembled WGS sequence"/>
</dbReference>